<keyword evidence="1" id="KW-0489">Methyltransferase</keyword>
<evidence type="ECO:0000313" key="1">
    <source>
        <dbReference type="EMBL" id="KAJ9650734.1"/>
    </source>
</evidence>
<organism evidence="1 2">
    <name type="scientific">Neophaeococcomyces mojaviensis</name>
    <dbReference type="NCBI Taxonomy" id="3383035"/>
    <lineage>
        <taxon>Eukaryota</taxon>
        <taxon>Fungi</taxon>
        <taxon>Dikarya</taxon>
        <taxon>Ascomycota</taxon>
        <taxon>Pezizomycotina</taxon>
        <taxon>Eurotiomycetes</taxon>
        <taxon>Chaetothyriomycetidae</taxon>
        <taxon>Chaetothyriales</taxon>
        <taxon>Chaetothyriales incertae sedis</taxon>
        <taxon>Neophaeococcomyces</taxon>
    </lineage>
</organism>
<comment type="caution">
    <text evidence="1">The sequence shown here is derived from an EMBL/GenBank/DDBJ whole genome shotgun (WGS) entry which is preliminary data.</text>
</comment>
<dbReference type="EC" id="2.1.1.211" evidence="1"/>
<name>A0ACC2ZT17_9EURO</name>
<evidence type="ECO:0000313" key="2">
    <source>
        <dbReference type="Proteomes" id="UP001172386"/>
    </source>
</evidence>
<keyword evidence="1" id="KW-0808">Transferase</keyword>
<reference evidence="1" key="1">
    <citation type="submission" date="2022-10" db="EMBL/GenBank/DDBJ databases">
        <title>Culturing micro-colonial fungi from biological soil crusts in the Mojave desert and describing Neophaeococcomyces mojavensis, and introducing the new genera and species Taxawa tesnikishii.</title>
        <authorList>
            <person name="Kurbessoian T."/>
            <person name="Stajich J.E."/>
        </authorList>
    </citation>
    <scope>NUCLEOTIDE SEQUENCE</scope>
    <source>
        <strain evidence="1">JES_112</strain>
    </source>
</reference>
<keyword evidence="2" id="KW-1185">Reference proteome</keyword>
<proteinExistence type="predicted"/>
<sequence length="624" mass="68838">MDTQSTPPSMVEVARTTYGSDVSASADQAKKRHIGGDWKMACSQSTVSATLEHFLEVTNLLLEQVQLNSSHLFRADILHDSSGTLRTLVEKEARCQTDATAQKDVDLSSDRQPFSEYLAPGFAGFELQRTVIRRLIPRKPQLDKPLEQSCFIYKNAGRDTDISQVLVVYLPHCSSADDMPWYHPKVKALAYLYSQPAFPDTPSSNLSIYYLLFSSTATPLPDRLSRTFVSLLNTMIRLLKLPPKSSNSTLVDKPIEHDILTMSLTASALKDTIIPQHIVQNTYTRLKETYAKDLIARWVETTEPSKHVFEDLSIAAFLIQLWDSMYDLSSTNKSNFSGFMDIACGNGVLVYILTKEGFRGCGFDARRRKTWEVLGIDEFLEEKICVPKPFMDVIDSEVLGSMNVHDGLFPAGTFIISNHADELTCWTPLLAALSSPSSPLPFLAIPCCSHALDGSKHRYTLKEVAASAPSATVSKIGNSIEETKEDEQPAIGDLKAMRAAKQKGNAAGGIDESMYACLTRKTAALARELGMDVELTLMRIPSTRNIGIVGNRRSIVQAMKQVSVDRRPELEDMSAKVVAMLERECGTIGGVKASAKTWVEKARKLNGGQGRGKVNWNGPLNESG</sequence>
<dbReference type="EMBL" id="JAPDRQ010000314">
    <property type="protein sequence ID" value="KAJ9650734.1"/>
    <property type="molecule type" value="Genomic_DNA"/>
</dbReference>
<gene>
    <name evidence="1" type="primary">TRM44</name>
    <name evidence="1" type="ORF">H2198_009958</name>
</gene>
<dbReference type="Proteomes" id="UP001172386">
    <property type="component" value="Unassembled WGS sequence"/>
</dbReference>
<accession>A0ACC2ZT17</accession>
<protein>
    <submittedName>
        <fullName evidence="1">tRNA(Ser) Um(44) 2'-O-methyltransferase</fullName>
        <ecNumber evidence="1">2.1.1.211</ecNumber>
    </submittedName>
</protein>